<keyword evidence="2" id="KW-1185">Reference proteome</keyword>
<organism evidence="1 2">
    <name type="scientific">Nepenthes gracilis</name>
    <name type="common">Slender pitcher plant</name>
    <dbReference type="NCBI Taxonomy" id="150966"/>
    <lineage>
        <taxon>Eukaryota</taxon>
        <taxon>Viridiplantae</taxon>
        <taxon>Streptophyta</taxon>
        <taxon>Embryophyta</taxon>
        <taxon>Tracheophyta</taxon>
        <taxon>Spermatophyta</taxon>
        <taxon>Magnoliopsida</taxon>
        <taxon>eudicotyledons</taxon>
        <taxon>Gunneridae</taxon>
        <taxon>Pentapetalae</taxon>
        <taxon>Caryophyllales</taxon>
        <taxon>Nepenthaceae</taxon>
        <taxon>Nepenthes</taxon>
    </lineage>
</organism>
<dbReference type="AlphaFoldDB" id="A0AAD3XEQ9"/>
<gene>
    <name evidence="1" type="ORF">Nepgr_003985</name>
</gene>
<sequence>MGIKTNNSNIKSSISNSFSTSYAPPGQNQLINSSNIHHLDSISSATRILIDRWPSSTKSQPLASGNTSHKHNSATAKYSIAHNITASCHIFWNCDSAHFSSELKYYCFSSTATSTVSKS</sequence>
<reference evidence="1" key="1">
    <citation type="submission" date="2023-05" db="EMBL/GenBank/DDBJ databases">
        <title>Nepenthes gracilis genome sequencing.</title>
        <authorList>
            <person name="Fukushima K."/>
        </authorList>
    </citation>
    <scope>NUCLEOTIDE SEQUENCE</scope>
    <source>
        <strain evidence="1">SING2019-196</strain>
    </source>
</reference>
<dbReference type="EMBL" id="BSYO01000003">
    <property type="protein sequence ID" value="GMH02146.1"/>
    <property type="molecule type" value="Genomic_DNA"/>
</dbReference>
<name>A0AAD3XEQ9_NEPGR</name>
<accession>A0AAD3XEQ9</accession>
<proteinExistence type="predicted"/>
<evidence type="ECO:0000313" key="1">
    <source>
        <dbReference type="EMBL" id="GMH02146.1"/>
    </source>
</evidence>
<dbReference type="Proteomes" id="UP001279734">
    <property type="component" value="Unassembled WGS sequence"/>
</dbReference>
<protein>
    <submittedName>
        <fullName evidence="1">Uncharacterized protein</fullName>
    </submittedName>
</protein>
<comment type="caution">
    <text evidence="1">The sequence shown here is derived from an EMBL/GenBank/DDBJ whole genome shotgun (WGS) entry which is preliminary data.</text>
</comment>
<evidence type="ECO:0000313" key="2">
    <source>
        <dbReference type="Proteomes" id="UP001279734"/>
    </source>
</evidence>